<proteinExistence type="predicted"/>
<reference evidence="1 2" key="1">
    <citation type="submission" date="2018-05" db="EMBL/GenBank/DDBJ databases">
        <title>Rhodohalobacter halophilus gen. nov., sp. nov., a moderately halophilic member of the family Balneolaceae.</title>
        <authorList>
            <person name="Liu Z.-W."/>
        </authorList>
    </citation>
    <scope>NUCLEOTIDE SEQUENCE [LARGE SCALE GENOMIC DNA]</scope>
    <source>
        <strain evidence="1 2">8A47</strain>
    </source>
</reference>
<dbReference type="Proteomes" id="UP000245533">
    <property type="component" value="Unassembled WGS sequence"/>
</dbReference>
<comment type="caution">
    <text evidence="1">The sequence shown here is derived from an EMBL/GenBank/DDBJ whole genome shotgun (WGS) entry which is preliminary data.</text>
</comment>
<name>A0A316TV75_9BACT</name>
<evidence type="ECO:0008006" key="3">
    <source>
        <dbReference type="Google" id="ProtNLM"/>
    </source>
</evidence>
<organism evidence="1 2">
    <name type="scientific">Rhodohalobacter mucosus</name>
    <dbReference type="NCBI Taxonomy" id="2079485"/>
    <lineage>
        <taxon>Bacteria</taxon>
        <taxon>Pseudomonadati</taxon>
        <taxon>Balneolota</taxon>
        <taxon>Balneolia</taxon>
        <taxon>Balneolales</taxon>
        <taxon>Balneolaceae</taxon>
        <taxon>Rhodohalobacter</taxon>
    </lineage>
</organism>
<dbReference type="EMBL" id="QGGB01000002">
    <property type="protein sequence ID" value="PWN07798.1"/>
    <property type="molecule type" value="Genomic_DNA"/>
</dbReference>
<evidence type="ECO:0000313" key="1">
    <source>
        <dbReference type="EMBL" id="PWN07798.1"/>
    </source>
</evidence>
<protein>
    <recommendedName>
        <fullName evidence="3">Queuosine biosynthesis protein QueC</fullName>
    </recommendedName>
</protein>
<dbReference type="InterPro" id="IPR014729">
    <property type="entry name" value="Rossmann-like_a/b/a_fold"/>
</dbReference>
<sequence length="227" mass="26817">MLDRRVGFYISFIEKKNVQTHYLIRPQECTDKEIDTIIKIQEKIWVNHPEAKKILRPVKFMNINHVRADSEITNEYERIKSKQFISVQYEMLARYSKHEGLGSVEVGHLNQATEIFNTSPVFLKYLDLPVLGLEKLDMAKISEEHGWIGYMKMTNFCRRLRKGKPCGICGPCTDAVIAGLGWRLPLSRRIIANIQLPFRKWWRNNYDKQSSGLFKKFREFIYRKDMV</sequence>
<dbReference type="AlphaFoldDB" id="A0A316TV75"/>
<gene>
    <name evidence="1" type="ORF">DDZ15_01945</name>
</gene>
<evidence type="ECO:0000313" key="2">
    <source>
        <dbReference type="Proteomes" id="UP000245533"/>
    </source>
</evidence>
<accession>A0A316TV75</accession>
<keyword evidence="2" id="KW-1185">Reference proteome</keyword>
<dbReference type="Gene3D" id="3.40.50.620">
    <property type="entry name" value="HUPs"/>
    <property type="match status" value="1"/>
</dbReference>